<sequence length="506" mass="53701">MVGLDRRRPAHLPGVLARQAAIRGAFPAVSVGLRAPLTFGEWWHGARTVSEHLRERVRPGDPVALPFPAELWPEFCVAYIGCQLAGAIPVPCKARMSPGEWEALVNGCGVTLVVRPEGSTTPLSAAGIPVRHFDDLLRPHPDQLGPATVSATAHVLLTSGTTGTPRAVAASHAELLTGSTLPPAWAGTTLVHSLGPATAAGAEGAMLLALKSGLHATTVAPVRADDLIGKIADTSARIVLLTPAVAMMCIQVGLSGRVADHVKLVMLMGSATPEWTMQELVRYFCGGVVMSHYGATEAGSAQLLMPYDPRRPTAVGRAMGDTEVRIVQDGSLAEPGRAGEVMLRRRSVPQRRYASAPAEPERSAFAEDGWVRTGDLGYLDPNGYLHLLGRQKDIVIRGGQNIAPVEVEAALTAHPDVASAAAFGVPHDLWGEMLVAAVVLRGSNPVGAADLRRFVRSRLDAYKVPSRIVLLDSLPCNESGKVRKDVLRVAYLRRDGPDDRTGELPP</sequence>
<evidence type="ECO:0000259" key="2">
    <source>
        <dbReference type="Pfam" id="PF13193"/>
    </source>
</evidence>
<dbReference type="PANTHER" id="PTHR43201">
    <property type="entry name" value="ACYL-COA SYNTHETASE"/>
    <property type="match status" value="1"/>
</dbReference>
<dbReference type="GO" id="GO:0031956">
    <property type="term" value="F:medium-chain fatty acid-CoA ligase activity"/>
    <property type="evidence" value="ECO:0007669"/>
    <property type="project" value="TreeGrafter"/>
</dbReference>
<dbReference type="EMBL" id="BSFP01000021">
    <property type="protein sequence ID" value="GLL02121.1"/>
    <property type="molecule type" value="Genomic_DNA"/>
</dbReference>
<evidence type="ECO:0000313" key="4">
    <source>
        <dbReference type="Proteomes" id="UP001143480"/>
    </source>
</evidence>
<dbReference type="CDD" id="cd04433">
    <property type="entry name" value="AFD_class_I"/>
    <property type="match status" value="1"/>
</dbReference>
<dbReference type="InterPro" id="IPR000873">
    <property type="entry name" value="AMP-dep_synth/lig_dom"/>
</dbReference>
<dbReference type="InterPro" id="IPR045851">
    <property type="entry name" value="AMP-bd_C_sf"/>
</dbReference>
<evidence type="ECO:0000259" key="1">
    <source>
        <dbReference type="Pfam" id="PF00501"/>
    </source>
</evidence>
<dbReference type="InterPro" id="IPR020845">
    <property type="entry name" value="AMP-binding_CS"/>
</dbReference>
<feature type="domain" description="AMP-dependent synthetase/ligase" evidence="1">
    <location>
        <begin position="18"/>
        <end position="348"/>
    </location>
</feature>
<dbReference type="InterPro" id="IPR025110">
    <property type="entry name" value="AMP-bd_C"/>
</dbReference>
<dbReference type="Gene3D" id="3.40.50.12780">
    <property type="entry name" value="N-terminal domain of ligase-like"/>
    <property type="match status" value="1"/>
</dbReference>
<reference evidence="3" key="2">
    <citation type="submission" date="2023-01" db="EMBL/GenBank/DDBJ databases">
        <authorList>
            <person name="Sun Q."/>
            <person name="Evtushenko L."/>
        </authorList>
    </citation>
    <scope>NUCLEOTIDE SEQUENCE</scope>
    <source>
        <strain evidence="3">VKM Ac-1321</strain>
    </source>
</reference>
<dbReference type="PROSITE" id="PS00455">
    <property type="entry name" value="AMP_BINDING"/>
    <property type="match status" value="1"/>
</dbReference>
<dbReference type="Pfam" id="PF13193">
    <property type="entry name" value="AMP-binding_C"/>
    <property type="match status" value="1"/>
</dbReference>
<dbReference type="InterPro" id="IPR042099">
    <property type="entry name" value="ANL_N_sf"/>
</dbReference>
<reference evidence="3" key="1">
    <citation type="journal article" date="2014" name="Int. J. Syst. Evol. Microbiol.">
        <title>Complete genome sequence of Corynebacterium casei LMG S-19264T (=DSM 44701T), isolated from a smear-ripened cheese.</title>
        <authorList>
            <consortium name="US DOE Joint Genome Institute (JGI-PGF)"/>
            <person name="Walter F."/>
            <person name="Albersmeier A."/>
            <person name="Kalinowski J."/>
            <person name="Ruckert C."/>
        </authorList>
    </citation>
    <scope>NUCLEOTIDE SEQUENCE</scope>
    <source>
        <strain evidence="3">VKM Ac-1321</strain>
    </source>
</reference>
<organism evidence="3 4">
    <name type="scientific">Dactylosporangium matsuzakiense</name>
    <dbReference type="NCBI Taxonomy" id="53360"/>
    <lineage>
        <taxon>Bacteria</taxon>
        <taxon>Bacillati</taxon>
        <taxon>Actinomycetota</taxon>
        <taxon>Actinomycetes</taxon>
        <taxon>Micromonosporales</taxon>
        <taxon>Micromonosporaceae</taxon>
        <taxon>Dactylosporangium</taxon>
    </lineage>
</organism>
<comment type="caution">
    <text evidence="3">The sequence shown here is derived from an EMBL/GenBank/DDBJ whole genome shotgun (WGS) entry which is preliminary data.</text>
</comment>
<dbReference type="SUPFAM" id="SSF56801">
    <property type="entry name" value="Acetyl-CoA synthetase-like"/>
    <property type="match status" value="1"/>
</dbReference>
<dbReference type="PANTHER" id="PTHR43201:SF32">
    <property type="entry name" value="2-SUCCINYLBENZOATE--COA LIGASE, CHLOROPLASTIC_PEROXISOMAL"/>
    <property type="match status" value="1"/>
</dbReference>
<name>A0A9W6KKU8_9ACTN</name>
<accession>A0A9W6KKU8</accession>
<keyword evidence="4" id="KW-1185">Reference proteome</keyword>
<evidence type="ECO:0000313" key="3">
    <source>
        <dbReference type="EMBL" id="GLL02121.1"/>
    </source>
</evidence>
<proteinExistence type="predicted"/>
<feature type="domain" description="AMP-binding enzyme C-terminal" evidence="2">
    <location>
        <begin position="406"/>
        <end position="481"/>
    </location>
</feature>
<protein>
    <recommendedName>
        <fullName evidence="5">Acyl-CoA synthetase (AMP-forming)/AMP-acid ligase II</fullName>
    </recommendedName>
</protein>
<dbReference type="GO" id="GO:0006631">
    <property type="term" value="P:fatty acid metabolic process"/>
    <property type="evidence" value="ECO:0007669"/>
    <property type="project" value="TreeGrafter"/>
</dbReference>
<evidence type="ECO:0008006" key="5">
    <source>
        <dbReference type="Google" id="ProtNLM"/>
    </source>
</evidence>
<dbReference type="AlphaFoldDB" id="A0A9W6KKU8"/>
<dbReference type="Proteomes" id="UP001143480">
    <property type="component" value="Unassembled WGS sequence"/>
</dbReference>
<dbReference type="Pfam" id="PF00501">
    <property type="entry name" value="AMP-binding"/>
    <property type="match status" value="1"/>
</dbReference>
<dbReference type="Gene3D" id="3.30.300.30">
    <property type="match status" value="1"/>
</dbReference>
<gene>
    <name evidence="3" type="ORF">GCM10017581_038630</name>
</gene>